<feature type="binding site" description="axial binding residue" evidence="12">
    <location>
        <position position="424"/>
    </location>
    <ligand>
        <name>heme</name>
        <dbReference type="ChEBI" id="CHEBI:30413"/>
    </ligand>
    <ligandPart>
        <name>Fe</name>
        <dbReference type="ChEBI" id="CHEBI:18248"/>
    </ligandPart>
</feature>
<evidence type="ECO:0000256" key="10">
    <source>
        <dbReference type="ARBA" id="ARBA00023098"/>
    </source>
</evidence>
<dbReference type="RefSeq" id="WP_006975824.1">
    <property type="nucleotide sequence ID" value="NZ_ABCS01000107.1"/>
</dbReference>
<gene>
    <name evidence="13" type="ORF">PPSIR1_16955</name>
</gene>
<dbReference type="GO" id="GO:0006629">
    <property type="term" value="P:lipid metabolic process"/>
    <property type="evidence" value="ECO:0007669"/>
    <property type="project" value="UniProtKB-KW"/>
</dbReference>
<dbReference type="PIRSF" id="PIRSF000047">
    <property type="entry name" value="Cytochrome_CYPVIIA1"/>
    <property type="match status" value="1"/>
</dbReference>
<dbReference type="PRINTS" id="PR00465">
    <property type="entry name" value="EP450IV"/>
</dbReference>
<evidence type="ECO:0000256" key="2">
    <source>
        <dbReference type="ARBA" id="ARBA00004586"/>
    </source>
</evidence>
<comment type="cofactor">
    <cofactor evidence="1 12">
        <name>heme</name>
        <dbReference type="ChEBI" id="CHEBI:30413"/>
    </cofactor>
</comment>
<evidence type="ECO:0000256" key="5">
    <source>
        <dbReference type="ARBA" id="ARBA00022617"/>
    </source>
</evidence>
<dbReference type="GO" id="GO:0020037">
    <property type="term" value="F:heme binding"/>
    <property type="evidence" value="ECO:0007669"/>
    <property type="project" value="InterPro"/>
</dbReference>
<reference evidence="13 14" key="1">
    <citation type="submission" date="2007-06" db="EMBL/GenBank/DDBJ databases">
        <authorList>
            <person name="Shimkets L."/>
            <person name="Ferriera S."/>
            <person name="Johnson J."/>
            <person name="Kravitz S."/>
            <person name="Beeson K."/>
            <person name="Sutton G."/>
            <person name="Rogers Y.-H."/>
            <person name="Friedman R."/>
            <person name="Frazier M."/>
            <person name="Venter J.C."/>
        </authorList>
    </citation>
    <scope>NUCLEOTIDE SEQUENCE [LARGE SCALE GENOMIC DNA]</scope>
    <source>
        <strain evidence="13 14">SIR-1</strain>
    </source>
</reference>
<evidence type="ECO:0000256" key="1">
    <source>
        <dbReference type="ARBA" id="ARBA00001971"/>
    </source>
</evidence>
<dbReference type="PANTHER" id="PTHR24304">
    <property type="entry name" value="CYTOCHROME P450 FAMILY 7"/>
    <property type="match status" value="1"/>
</dbReference>
<dbReference type="GO" id="GO:0016705">
    <property type="term" value="F:oxidoreductase activity, acting on paired donors, with incorporation or reduction of molecular oxygen"/>
    <property type="evidence" value="ECO:0007669"/>
    <property type="project" value="InterPro"/>
</dbReference>
<proteinExistence type="inferred from homology"/>
<dbReference type="GO" id="GO:0042632">
    <property type="term" value="P:cholesterol homeostasis"/>
    <property type="evidence" value="ECO:0007669"/>
    <property type="project" value="TreeGrafter"/>
</dbReference>
<keyword evidence="11" id="KW-0472">Membrane</keyword>
<keyword evidence="7" id="KW-0256">Endoplasmic reticulum</keyword>
<dbReference type="InterPro" id="IPR001128">
    <property type="entry name" value="Cyt_P450"/>
</dbReference>
<organism evidence="13 14">
    <name type="scientific">Plesiocystis pacifica SIR-1</name>
    <dbReference type="NCBI Taxonomy" id="391625"/>
    <lineage>
        <taxon>Bacteria</taxon>
        <taxon>Pseudomonadati</taxon>
        <taxon>Myxococcota</taxon>
        <taxon>Polyangia</taxon>
        <taxon>Nannocystales</taxon>
        <taxon>Nannocystaceae</taxon>
        <taxon>Plesiocystis</taxon>
    </lineage>
</organism>
<dbReference type="InterPro" id="IPR002403">
    <property type="entry name" value="Cyt_P450_E_grp-IV"/>
</dbReference>
<comment type="pathway">
    <text evidence="3">Lipid metabolism; bile acid biosynthesis.</text>
</comment>
<dbReference type="Gene3D" id="1.10.630.10">
    <property type="entry name" value="Cytochrome P450"/>
    <property type="match status" value="1"/>
</dbReference>
<dbReference type="SUPFAM" id="SSF48264">
    <property type="entry name" value="Cytochrome P450"/>
    <property type="match status" value="1"/>
</dbReference>
<evidence type="ECO:0000256" key="11">
    <source>
        <dbReference type="ARBA" id="ARBA00023136"/>
    </source>
</evidence>
<comment type="caution">
    <text evidence="13">The sequence shown here is derived from an EMBL/GenBank/DDBJ whole genome shotgun (WGS) entry which is preliminary data.</text>
</comment>
<dbReference type="SMR" id="A6GGI4"/>
<keyword evidence="5 12" id="KW-0349">Heme</keyword>
<dbReference type="Pfam" id="PF00067">
    <property type="entry name" value="p450"/>
    <property type="match status" value="1"/>
</dbReference>
<accession>A6GGI4</accession>
<dbReference type="InterPro" id="IPR036396">
    <property type="entry name" value="Cyt_P450_sf"/>
</dbReference>
<dbReference type="OrthoDB" id="9764248at2"/>
<dbReference type="EMBL" id="ABCS01000107">
    <property type="protein sequence ID" value="EDM75010.1"/>
    <property type="molecule type" value="Genomic_DNA"/>
</dbReference>
<keyword evidence="10" id="KW-0443">Lipid metabolism</keyword>
<evidence type="ECO:0000256" key="9">
    <source>
        <dbReference type="ARBA" id="ARBA00023004"/>
    </source>
</evidence>
<protein>
    <submittedName>
        <fullName evidence="13">Cytochrome P450</fullName>
    </submittedName>
</protein>
<sequence>MNEHGLPVVIAACLAAPAAYLGALAAINGWRRPGEPPLIRGAVPYLGAALPFGRDAMRFLDGLRAEHGELFTVFIGGRRMTFALDPMAVPALLKAKQLSFAPVADEVVDLAFALPKVREYAAIHALERASKDFLKGAALSPLTARMEAQLDALLPEYVDALTPAGQGHAEADLYRFIWDLMFAAGTDALYGQGVATPALSKAFDDFDQAFPLMLARVPDFIVREGIAGREFLVAPMAASTGPEAPAQSEWMAKRAEIMAAEDPEFRGRIQVSVLWAAHANTIPATFWAVAHLLRHPEALAAVRAELEASEGLRAGDRSTATLDQLRHLDSAIRESLRLSSGSLTLRLAAEDCELELPTGRFRLRKDDQVAIAPFLTHRDPEIFPDPEAYQHDRFYVEKGVKQFFKAGKRVPMPLMPFGAGVSMCPGRFFAVNEIKLCVTLLLSRYDLELVDDGPLPSYDLSRVGLGIYPPSQDVRVRITARS</sequence>
<evidence type="ECO:0000256" key="6">
    <source>
        <dbReference type="ARBA" id="ARBA00022723"/>
    </source>
</evidence>
<dbReference type="GO" id="GO:0008395">
    <property type="term" value="F:steroid hydroxylase activity"/>
    <property type="evidence" value="ECO:0007669"/>
    <property type="project" value="TreeGrafter"/>
</dbReference>
<dbReference type="InterPro" id="IPR050529">
    <property type="entry name" value="CYP450_sterol_14alpha_dmase"/>
</dbReference>
<comment type="subcellular location">
    <subcellularLocation>
        <location evidence="2">Endoplasmic reticulum membrane</location>
    </subcellularLocation>
</comment>
<evidence type="ECO:0000256" key="3">
    <source>
        <dbReference type="ARBA" id="ARBA00004860"/>
    </source>
</evidence>
<comment type="similarity">
    <text evidence="4">Belongs to the cytochrome P450 family.</text>
</comment>
<dbReference type="GO" id="GO:0005506">
    <property type="term" value="F:iron ion binding"/>
    <property type="evidence" value="ECO:0007669"/>
    <property type="project" value="InterPro"/>
</dbReference>
<name>A6GGI4_9BACT</name>
<evidence type="ECO:0000313" key="13">
    <source>
        <dbReference type="EMBL" id="EDM75010.1"/>
    </source>
</evidence>
<evidence type="ECO:0000256" key="4">
    <source>
        <dbReference type="ARBA" id="ARBA00010617"/>
    </source>
</evidence>
<evidence type="ECO:0000256" key="7">
    <source>
        <dbReference type="ARBA" id="ARBA00022824"/>
    </source>
</evidence>
<keyword evidence="6 12" id="KW-0479">Metal-binding</keyword>
<evidence type="ECO:0000256" key="12">
    <source>
        <dbReference type="PIRSR" id="PIRSR602403-1"/>
    </source>
</evidence>
<dbReference type="InterPro" id="IPR024204">
    <property type="entry name" value="Cyt_P450_CYP7A1-type"/>
</dbReference>
<keyword evidence="14" id="KW-1185">Reference proteome</keyword>
<dbReference type="PANTHER" id="PTHR24304:SF4">
    <property type="entry name" value="CYTOCHROME P450"/>
    <property type="match status" value="1"/>
</dbReference>
<dbReference type="Proteomes" id="UP000005801">
    <property type="component" value="Unassembled WGS sequence"/>
</dbReference>
<keyword evidence="8" id="KW-0560">Oxidoreductase</keyword>
<dbReference type="eggNOG" id="COG2124">
    <property type="taxonomic scope" value="Bacteria"/>
</dbReference>
<dbReference type="STRING" id="391625.PPSIR1_16955"/>
<evidence type="ECO:0000256" key="8">
    <source>
        <dbReference type="ARBA" id="ARBA00023002"/>
    </source>
</evidence>
<dbReference type="AlphaFoldDB" id="A6GGI4"/>
<evidence type="ECO:0000313" key="14">
    <source>
        <dbReference type="Proteomes" id="UP000005801"/>
    </source>
</evidence>
<keyword evidence="9 12" id="KW-0408">Iron</keyword>